<feature type="domain" description="Protein kinase" evidence="1">
    <location>
        <begin position="209"/>
        <end position="538"/>
    </location>
</feature>
<dbReference type="GO" id="GO:0004672">
    <property type="term" value="F:protein kinase activity"/>
    <property type="evidence" value="ECO:0007669"/>
    <property type="project" value="InterPro"/>
</dbReference>
<evidence type="ECO:0000313" key="3">
    <source>
        <dbReference type="Proteomes" id="UP000038010"/>
    </source>
</evidence>
<proteinExistence type="predicted"/>
<dbReference type="InterPro" id="IPR000719">
    <property type="entry name" value="Prot_kinase_dom"/>
</dbReference>
<dbReference type="RefSeq" id="XP_018002763.1">
    <property type="nucleotide sequence ID" value="XM_018141695.1"/>
</dbReference>
<accession>A0A0N1HU48</accession>
<dbReference type="SUPFAM" id="SSF56112">
    <property type="entry name" value="Protein kinase-like (PK-like)"/>
    <property type="match status" value="1"/>
</dbReference>
<dbReference type="OrthoDB" id="1911848at2759"/>
<evidence type="ECO:0000313" key="2">
    <source>
        <dbReference type="EMBL" id="KPI42800.1"/>
    </source>
</evidence>
<dbReference type="GO" id="GO:0005524">
    <property type="term" value="F:ATP binding"/>
    <property type="evidence" value="ECO:0007669"/>
    <property type="project" value="InterPro"/>
</dbReference>
<dbReference type="STRING" id="1664694.A0A0N1HU48"/>
<dbReference type="InterPro" id="IPR011009">
    <property type="entry name" value="Kinase-like_dom_sf"/>
</dbReference>
<dbReference type="VEuPathDB" id="FungiDB:AB675_1779"/>
<name>A0A0N1HU48_9EURO</name>
<dbReference type="PROSITE" id="PS50011">
    <property type="entry name" value="PROTEIN_KINASE_DOM"/>
    <property type="match status" value="1"/>
</dbReference>
<organism evidence="2 3">
    <name type="scientific">Cyphellophora attinorum</name>
    <dbReference type="NCBI Taxonomy" id="1664694"/>
    <lineage>
        <taxon>Eukaryota</taxon>
        <taxon>Fungi</taxon>
        <taxon>Dikarya</taxon>
        <taxon>Ascomycota</taxon>
        <taxon>Pezizomycotina</taxon>
        <taxon>Eurotiomycetes</taxon>
        <taxon>Chaetothyriomycetidae</taxon>
        <taxon>Chaetothyriales</taxon>
        <taxon>Cyphellophoraceae</taxon>
        <taxon>Cyphellophora</taxon>
    </lineage>
</organism>
<dbReference type="Gene3D" id="1.10.510.10">
    <property type="entry name" value="Transferase(Phosphotransferase) domain 1"/>
    <property type="match status" value="1"/>
</dbReference>
<keyword evidence="3" id="KW-1185">Reference proteome</keyword>
<dbReference type="Proteomes" id="UP000038010">
    <property type="component" value="Unassembled WGS sequence"/>
</dbReference>
<comment type="caution">
    <text evidence="2">The sequence shown here is derived from an EMBL/GenBank/DDBJ whole genome shotgun (WGS) entry which is preliminary data.</text>
</comment>
<sequence>MGQLHAQGSLVSSLIGSVMAIRIARHLLALLAGISWNAMDPIGTPLAVLGGLAWCYSFGCELVKRWHVFQEADFRIQEHALQLNDHCIRLDEQTKVLGLVWTRLDGRHQMHFHDLTQALQNNLRLASDSLTGADQRKPRRLQRLRRKASFEAMRYTFIYESVEEAIRKLESWHARFDSSFFLLTRMDFSIDSHIGEQQNAPGQPAQTLRRLQSAVGTIPNSSVSLALYGSQQVLVDTLIPDSQAELDRTSKSIYDLSEILKQSEPTCFNVLNCMGILYQPPSSATAFQPSFNLLFSIPSTLQKPTSLRAFLRRTKDSDVPLDDRVALAKGLAKGMMFVHSAKFVHKNIRPETIILFSDTKTGARALDKPFLMGFEQFRPADGWTQRKGDTNLEKHIYRHPSRQGLYPETDYNMQHDIYSLGVVLLEIGLWTSVVDYPSSKDGKAQPPPPKLLPFVGTKEILADTNERRRALALKKRMTEAAGYLPSRMGRIYTDVVLTCLNCLDAGDENLFGQESEFDDKEGIAVAVRFAEMVSPYVT</sequence>
<evidence type="ECO:0000259" key="1">
    <source>
        <dbReference type="PROSITE" id="PS50011"/>
    </source>
</evidence>
<dbReference type="EMBL" id="LFJN01000006">
    <property type="protein sequence ID" value="KPI42800.1"/>
    <property type="molecule type" value="Genomic_DNA"/>
</dbReference>
<dbReference type="AlphaFoldDB" id="A0A0N1HU48"/>
<dbReference type="PANTHER" id="PTHR37542">
    <property type="entry name" value="HELO DOMAIN-CONTAINING PROTEIN-RELATED"/>
    <property type="match status" value="1"/>
</dbReference>
<protein>
    <recommendedName>
        <fullName evidence="1">Protein kinase domain-containing protein</fullName>
    </recommendedName>
</protein>
<dbReference type="PANTHER" id="PTHR37542:SF1">
    <property type="entry name" value="PRION-INHIBITION AND PROPAGATION HELO DOMAIN-CONTAINING PROTEIN"/>
    <property type="match status" value="1"/>
</dbReference>
<gene>
    <name evidence="2" type="ORF">AB675_1779</name>
</gene>
<reference evidence="2 3" key="1">
    <citation type="submission" date="2015-06" db="EMBL/GenBank/DDBJ databases">
        <title>Draft genome of the ant-associated black yeast Phialophora attae CBS 131958.</title>
        <authorList>
            <person name="Moreno L.F."/>
            <person name="Stielow B.J."/>
            <person name="de Hoog S."/>
            <person name="Vicente V.A."/>
            <person name="Weiss V.A."/>
            <person name="de Vries M."/>
            <person name="Cruz L.M."/>
            <person name="Souza E.M."/>
        </authorList>
    </citation>
    <scope>NUCLEOTIDE SEQUENCE [LARGE SCALE GENOMIC DNA]</scope>
    <source>
        <strain evidence="2 3">CBS 131958</strain>
    </source>
</reference>
<dbReference type="GeneID" id="28733575"/>